<sequence>MFPFRVEVVAQRRTEGDGVCGLCVTLSIQSHTVQMSFSGRPMQFLDDLTRRVVGPQFHEAAPASGGDDGSDVGDGHDDESGAGAEDFDTSASDGHHTPEGNGDDGSEPDDSGESGRDPSRETCGSNSEDEMDASGRQSGALPTPMVAPSTSGVQGMRGGATLTREDVEGMLYD</sequence>
<accession>A0A8S0UX86</accession>
<reference evidence="2 3" key="1">
    <citation type="submission" date="2019-12" db="EMBL/GenBank/DDBJ databases">
        <authorList>
            <person name="Alioto T."/>
            <person name="Alioto T."/>
            <person name="Gomez Garrido J."/>
        </authorList>
    </citation>
    <scope>NUCLEOTIDE SEQUENCE [LARGE SCALE GENOMIC DNA]</scope>
</reference>
<evidence type="ECO:0000256" key="1">
    <source>
        <dbReference type="SAM" id="MobiDB-lite"/>
    </source>
</evidence>
<dbReference type="AlphaFoldDB" id="A0A8S0UX86"/>
<feature type="region of interest" description="Disordered" evidence="1">
    <location>
        <begin position="58"/>
        <end position="173"/>
    </location>
</feature>
<dbReference type="Proteomes" id="UP000594638">
    <property type="component" value="Unassembled WGS sequence"/>
</dbReference>
<protein>
    <submittedName>
        <fullName evidence="2">Uncharacterized protein</fullName>
    </submittedName>
</protein>
<name>A0A8S0UX86_OLEEU</name>
<comment type="caution">
    <text evidence="2">The sequence shown here is derived from an EMBL/GenBank/DDBJ whole genome shotgun (WGS) entry which is preliminary data.</text>
</comment>
<dbReference type="Gramene" id="OE9A101933T1">
    <property type="protein sequence ID" value="OE9A101933C1"/>
    <property type="gene ID" value="OE9A101933"/>
</dbReference>
<keyword evidence="3" id="KW-1185">Reference proteome</keyword>
<gene>
    <name evidence="2" type="ORF">OLEA9_A101933</name>
</gene>
<evidence type="ECO:0000313" key="2">
    <source>
        <dbReference type="EMBL" id="CAA3022566.1"/>
    </source>
</evidence>
<evidence type="ECO:0000313" key="3">
    <source>
        <dbReference type="Proteomes" id="UP000594638"/>
    </source>
</evidence>
<feature type="compositionally biased region" description="Acidic residues" evidence="1">
    <location>
        <begin position="101"/>
        <end position="112"/>
    </location>
</feature>
<organism evidence="2 3">
    <name type="scientific">Olea europaea subsp. europaea</name>
    <dbReference type="NCBI Taxonomy" id="158383"/>
    <lineage>
        <taxon>Eukaryota</taxon>
        <taxon>Viridiplantae</taxon>
        <taxon>Streptophyta</taxon>
        <taxon>Embryophyta</taxon>
        <taxon>Tracheophyta</taxon>
        <taxon>Spermatophyta</taxon>
        <taxon>Magnoliopsida</taxon>
        <taxon>eudicotyledons</taxon>
        <taxon>Gunneridae</taxon>
        <taxon>Pentapetalae</taxon>
        <taxon>asterids</taxon>
        <taxon>lamiids</taxon>
        <taxon>Lamiales</taxon>
        <taxon>Oleaceae</taxon>
        <taxon>Oleeae</taxon>
        <taxon>Olea</taxon>
    </lineage>
</organism>
<dbReference type="EMBL" id="CACTIH010009072">
    <property type="protein sequence ID" value="CAA3022566.1"/>
    <property type="molecule type" value="Genomic_DNA"/>
</dbReference>
<proteinExistence type="predicted"/>